<protein>
    <recommendedName>
        <fullName evidence="4">5-formyltetrahydrofolate cyclo-ligase</fullName>
        <ecNumber evidence="4">6.3.3.2</ecNumber>
    </recommendedName>
</protein>
<dbReference type="GO" id="GO:0030272">
    <property type="term" value="F:5-formyltetrahydrofolate cyclo-ligase activity"/>
    <property type="evidence" value="ECO:0007669"/>
    <property type="project" value="UniProtKB-EC"/>
</dbReference>
<feature type="non-terminal residue" evidence="5">
    <location>
        <position position="1"/>
    </location>
</feature>
<gene>
    <name evidence="5" type="ORF">ISQ19_03740</name>
</gene>
<keyword evidence="2 4" id="KW-0547">Nucleotide-binding</keyword>
<evidence type="ECO:0000313" key="5">
    <source>
        <dbReference type="EMBL" id="MBL6761790.1"/>
    </source>
</evidence>
<dbReference type="InterPro" id="IPR002698">
    <property type="entry name" value="FTHF_cligase"/>
</dbReference>
<dbReference type="SUPFAM" id="SSF100950">
    <property type="entry name" value="NagB/RpiA/CoA transferase-like"/>
    <property type="match status" value="1"/>
</dbReference>
<keyword evidence="4" id="KW-0460">Magnesium</keyword>
<dbReference type="GO" id="GO:0035999">
    <property type="term" value="P:tetrahydrofolate interconversion"/>
    <property type="evidence" value="ECO:0007669"/>
    <property type="project" value="TreeGrafter"/>
</dbReference>
<dbReference type="EMBL" id="JADHOK010000037">
    <property type="protein sequence ID" value="MBL6761790.1"/>
    <property type="molecule type" value="Genomic_DNA"/>
</dbReference>
<dbReference type="EC" id="6.3.3.2" evidence="4"/>
<dbReference type="Gene3D" id="3.40.50.10420">
    <property type="entry name" value="NagB/RpiA/CoA transferase-like"/>
    <property type="match status" value="1"/>
</dbReference>
<sequence>MVFRRYKPGDGLLPDAMGIAAPRATAQQVTPDIVLLPLLAFDGAGRRLGRGGGFYDRTLAKLRDTTPCRFLGLAFDMQMVDKCPTAPHDEPLHGVLTPSIWHEFNED</sequence>
<dbReference type="NCBIfam" id="TIGR02727">
    <property type="entry name" value="MTHFS_bact"/>
    <property type="match status" value="1"/>
</dbReference>
<dbReference type="Proteomes" id="UP000785783">
    <property type="component" value="Unassembled WGS sequence"/>
</dbReference>
<keyword evidence="3 4" id="KW-0067">ATP-binding</keyword>
<comment type="catalytic activity">
    <reaction evidence="4">
        <text>(6S)-5-formyl-5,6,7,8-tetrahydrofolate + ATP = (6R)-5,10-methenyltetrahydrofolate + ADP + phosphate</text>
        <dbReference type="Rhea" id="RHEA:10488"/>
        <dbReference type="ChEBI" id="CHEBI:30616"/>
        <dbReference type="ChEBI" id="CHEBI:43474"/>
        <dbReference type="ChEBI" id="CHEBI:57455"/>
        <dbReference type="ChEBI" id="CHEBI:57457"/>
        <dbReference type="ChEBI" id="CHEBI:456216"/>
        <dbReference type="EC" id="6.3.3.2"/>
    </reaction>
</comment>
<proteinExistence type="inferred from homology"/>
<dbReference type="Pfam" id="PF01812">
    <property type="entry name" value="5-FTHF_cyc-lig"/>
    <property type="match status" value="1"/>
</dbReference>
<dbReference type="PANTHER" id="PTHR23407:SF1">
    <property type="entry name" value="5-FORMYLTETRAHYDROFOLATE CYCLO-LIGASE"/>
    <property type="match status" value="1"/>
</dbReference>
<evidence type="ECO:0000313" key="6">
    <source>
        <dbReference type="Proteomes" id="UP000785783"/>
    </source>
</evidence>
<evidence type="ECO:0000256" key="2">
    <source>
        <dbReference type="ARBA" id="ARBA00022741"/>
    </source>
</evidence>
<name>A0A937L6S0_9PROT</name>
<reference evidence="5" key="1">
    <citation type="submission" date="2020-10" db="EMBL/GenBank/DDBJ databases">
        <title>Microbiome of the Black Sea water column analyzed by genome centric metagenomics.</title>
        <authorList>
            <person name="Cabello-Yeves P.J."/>
            <person name="Callieri C."/>
            <person name="Picazo A."/>
            <person name="Mehrshad M."/>
            <person name="Haro-Moreno J.M."/>
            <person name="Roda-Garcia J."/>
            <person name="Dzembekova N."/>
            <person name="Slabakova V."/>
            <person name="Slabakova N."/>
            <person name="Moncheva S."/>
            <person name="Rodriguez-Valera F."/>
        </authorList>
    </citation>
    <scope>NUCLEOTIDE SEQUENCE</scope>
    <source>
        <strain evidence="5">BS307-5m-G5</strain>
    </source>
</reference>
<dbReference type="PANTHER" id="PTHR23407">
    <property type="entry name" value="ATPASE INHIBITOR/5-FORMYLTETRAHYDROFOLATE CYCLO-LIGASE"/>
    <property type="match status" value="1"/>
</dbReference>
<keyword evidence="4" id="KW-0479">Metal-binding</keyword>
<comment type="similarity">
    <text evidence="1 4">Belongs to the 5-formyltetrahydrofolate cyclo-ligase family.</text>
</comment>
<evidence type="ECO:0000256" key="3">
    <source>
        <dbReference type="ARBA" id="ARBA00022840"/>
    </source>
</evidence>
<dbReference type="InterPro" id="IPR024185">
    <property type="entry name" value="FTHF_cligase-like_sf"/>
</dbReference>
<dbReference type="GO" id="GO:0009396">
    <property type="term" value="P:folic acid-containing compound biosynthetic process"/>
    <property type="evidence" value="ECO:0007669"/>
    <property type="project" value="TreeGrafter"/>
</dbReference>
<dbReference type="InterPro" id="IPR037171">
    <property type="entry name" value="NagB/RpiA_transferase-like"/>
</dbReference>
<evidence type="ECO:0000256" key="1">
    <source>
        <dbReference type="ARBA" id="ARBA00010638"/>
    </source>
</evidence>
<dbReference type="GO" id="GO:0005524">
    <property type="term" value="F:ATP binding"/>
    <property type="evidence" value="ECO:0007669"/>
    <property type="project" value="UniProtKB-KW"/>
</dbReference>
<evidence type="ECO:0000256" key="4">
    <source>
        <dbReference type="RuleBase" id="RU361279"/>
    </source>
</evidence>
<comment type="cofactor">
    <cofactor evidence="4">
        <name>Mg(2+)</name>
        <dbReference type="ChEBI" id="CHEBI:18420"/>
    </cofactor>
</comment>
<comment type="caution">
    <text evidence="5">The sequence shown here is derived from an EMBL/GenBank/DDBJ whole genome shotgun (WGS) entry which is preliminary data.</text>
</comment>
<organism evidence="5 6">
    <name type="scientific">PS1 clade bacterium</name>
    <dbReference type="NCBI Taxonomy" id="2175152"/>
    <lineage>
        <taxon>Bacteria</taxon>
        <taxon>Pseudomonadati</taxon>
        <taxon>Pseudomonadota</taxon>
        <taxon>Alphaproteobacteria</taxon>
        <taxon>PS1 clade</taxon>
    </lineage>
</organism>
<accession>A0A937L6S0</accession>
<dbReference type="AlphaFoldDB" id="A0A937L6S0"/>
<keyword evidence="5" id="KW-0436">Ligase</keyword>
<dbReference type="GO" id="GO:0046872">
    <property type="term" value="F:metal ion binding"/>
    <property type="evidence" value="ECO:0007669"/>
    <property type="project" value="UniProtKB-KW"/>
</dbReference>